<dbReference type="VEuPathDB" id="VectorBase:AALB006287"/>
<dbReference type="RefSeq" id="XP_035786447.1">
    <property type="nucleotide sequence ID" value="XM_035930554.1"/>
</dbReference>
<dbReference type="OrthoDB" id="7743020at2759"/>
<evidence type="ECO:0000313" key="1">
    <source>
        <dbReference type="EnsemblMetazoa" id="AALB006287-PA"/>
    </source>
</evidence>
<dbReference type="EnsemblMetazoa" id="AALB006287-RA">
    <property type="protein sequence ID" value="AALB006287-PA"/>
    <property type="gene ID" value="AALB006287"/>
</dbReference>
<dbReference type="Proteomes" id="UP000069272">
    <property type="component" value="Chromosome X"/>
</dbReference>
<keyword evidence="2" id="KW-1185">Reference proteome</keyword>
<evidence type="ECO:0000313" key="2">
    <source>
        <dbReference type="Proteomes" id="UP000069272"/>
    </source>
</evidence>
<dbReference type="KEGG" id="aali:118463750"/>
<dbReference type="VEuPathDB" id="VectorBase:AALB20_030187"/>
<name>A0A182FIE2_ANOAL</name>
<protein>
    <submittedName>
        <fullName evidence="1">Uncharacterized protein</fullName>
    </submittedName>
</protein>
<accession>A0A182FIE2</accession>
<proteinExistence type="predicted"/>
<organism evidence="1 2">
    <name type="scientific">Anopheles albimanus</name>
    <name type="common">New world malaria mosquito</name>
    <dbReference type="NCBI Taxonomy" id="7167"/>
    <lineage>
        <taxon>Eukaryota</taxon>
        <taxon>Metazoa</taxon>
        <taxon>Ecdysozoa</taxon>
        <taxon>Arthropoda</taxon>
        <taxon>Hexapoda</taxon>
        <taxon>Insecta</taxon>
        <taxon>Pterygota</taxon>
        <taxon>Neoptera</taxon>
        <taxon>Endopterygota</taxon>
        <taxon>Diptera</taxon>
        <taxon>Nematocera</taxon>
        <taxon>Culicoidea</taxon>
        <taxon>Culicidae</taxon>
        <taxon>Anophelinae</taxon>
        <taxon>Anopheles</taxon>
    </lineage>
</organism>
<reference evidence="1 2" key="1">
    <citation type="journal article" date="2017" name="G3 (Bethesda)">
        <title>The Physical Genome Mapping of Anopheles albimanus Corrected Scaffold Misassemblies and Identified Interarm Rearrangements in Genus Anopheles.</title>
        <authorList>
            <person name="Artemov G.N."/>
            <person name="Peery A.N."/>
            <person name="Jiang X."/>
            <person name="Tu Z."/>
            <person name="Stegniy V.N."/>
            <person name="Sharakhova M.V."/>
            <person name="Sharakhov I.V."/>
        </authorList>
    </citation>
    <scope>NUCLEOTIDE SEQUENCE [LARGE SCALE GENOMIC DNA]</scope>
    <source>
        <strain evidence="1 2">ALBI9_A</strain>
    </source>
</reference>
<dbReference type="AlphaFoldDB" id="A0A182FIE2"/>
<sequence length="179" mass="18758">MGLSPLWLLLLLLSTSGWAAPLAGRTASQPDTTDGERFVAIGRAGADAPEQGTASVVTIGRCAAPNERLLHVENLTIVKSQTTTLSGTLEIHIDPRFAVSCVLARPKTPSSRAALHGYRFPRSGCNCVEIHVQEHQQQPVGTGESSLDYQLLVYGVRRPRGGAAAAATAATAADPPSHG</sequence>
<dbReference type="GeneID" id="118463750"/>
<reference evidence="1" key="2">
    <citation type="submission" date="2022-08" db="UniProtKB">
        <authorList>
            <consortium name="EnsemblMetazoa"/>
        </authorList>
    </citation>
    <scope>IDENTIFICATION</scope>
    <source>
        <strain evidence="1">STECLA/ALBI9_A</strain>
    </source>
</reference>